<keyword evidence="2" id="KW-0812">Transmembrane</keyword>
<comment type="caution">
    <text evidence="3">The sequence shown here is derived from an EMBL/GenBank/DDBJ whole genome shotgun (WGS) entry which is preliminary data.</text>
</comment>
<evidence type="ECO:0000313" key="4">
    <source>
        <dbReference type="Proteomes" id="UP001082703"/>
    </source>
</evidence>
<feature type="region of interest" description="Disordered" evidence="1">
    <location>
        <begin position="19"/>
        <end position="79"/>
    </location>
</feature>
<dbReference type="Proteomes" id="UP001082703">
    <property type="component" value="Unassembled WGS sequence"/>
</dbReference>
<sequence>MATCEKCGAAMEDGQTICPQCGEPVAQPKDRPAAADSEATLESTPLTPAENAVEEHPEEEHAAEAGEHPADSHLQPERKPLQKSKKIGIIVACCAVFLLLCGFAAKTYFARDLKMLVMGNSKYMQSMERSTAEALAGQTVGAVDMVMQQLPTKNNNIAEEGKVSLHVDLDNAFKEMVKPQLGGKEEVLDKTLDYINSISMEAGSNINNQQMQSNTVVKDKSGKLFSVNMFIDKDGKYLMQMPEISKTYFVMENKGVRNPVMAASNLSYDHDKLNASLRALTQPYVEAVQNGKVTVQKNQSLKVGDVSVNNAAKVSVTFTEEQLNQVMKKTLETMKKDDYLCTYLSENYNLFSTTEKMDKQKFQQMLDEYSKQIESDTKATFTVSAYVLADDTQVARSYEFNDGSASTKGAVNFIFQQKQFAANVIANDKEYFSAKLLFHTADSGVMQVSVKDPDTSGDMGLKIDFSDVKKAKFANKDTLLGKFNVSLSDPKGTLQNAFLPSVGQNPWAKDLLKSTLKLECSMQGDTFHSNCTLDIKGIATVKLTGETKQKTSGAITIPSVKEDEAIKLDTSGTGAQQYELQKKFPGEVMTYLSAQLGKDKELADLLQEFGINKTIIDYYRAQLQ</sequence>
<dbReference type="RefSeq" id="WP_268057637.1">
    <property type="nucleotide sequence ID" value="NZ_JAPOHA010000004.1"/>
</dbReference>
<keyword evidence="2" id="KW-1133">Transmembrane helix</keyword>
<keyword evidence="2" id="KW-0472">Membrane</keyword>
<evidence type="ECO:0000256" key="2">
    <source>
        <dbReference type="SAM" id="Phobius"/>
    </source>
</evidence>
<keyword evidence="4" id="KW-1185">Reference proteome</keyword>
<feature type="transmembrane region" description="Helical" evidence="2">
    <location>
        <begin position="87"/>
        <end position="109"/>
    </location>
</feature>
<dbReference type="EMBL" id="JAPOHA010000004">
    <property type="protein sequence ID" value="MCY1713612.1"/>
    <property type="molecule type" value="Genomic_DNA"/>
</dbReference>
<gene>
    <name evidence="3" type="ORF">OUY18_05010</name>
</gene>
<reference evidence="3 4" key="1">
    <citation type="submission" date="2022-11" db="EMBL/GenBank/DDBJ databases">
        <authorList>
            <person name="Caiyu Z."/>
        </authorList>
    </citation>
    <scope>NUCLEOTIDE SEQUENCE [LARGE SCALE GENOMIC DNA]</scope>
    <source>
        <strain evidence="3 4">YR-4</strain>
    </source>
</reference>
<evidence type="ECO:0000313" key="3">
    <source>
        <dbReference type="EMBL" id="MCY1713612.1"/>
    </source>
</evidence>
<protein>
    <submittedName>
        <fullName evidence="3">Zinc ribbon domain-containing protein</fullName>
    </submittedName>
</protein>
<proteinExistence type="predicted"/>
<accession>A0ABT4BRU5</accession>
<organism evidence="3 4">
    <name type="scientific">Caproiciproducens galactitolivorans</name>
    <dbReference type="NCBI Taxonomy" id="642589"/>
    <lineage>
        <taxon>Bacteria</taxon>
        <taxon>Bacillati</taxon>
        <taxon>Bacillota</taxon>
        <taxon>Clostridia</taxon>
        <taxon>Eubacteriales</taxon>
        <taxon>Acutalibacteraceae</taxon>
        <taxon>Caproiciproducens</taxon>
    </lineage>
</organism>
<feature type="compositionally biased region" description="Basic and acidic residues" evidence="1">
    <location>
        <begin position="53"/>
        <end position="79"/>
    </location>
</feature>
<evidence type="ECO:0000256" key="1">
    <source>
        <dbReference type="SAM" id="MobiDB-lite"/>
    </source>
</evidence>
<name>A0ABT4BRU5_9FIRM</name>